<evidence type="ECO:0000259" key="12">
    <source>
        <dbReference type="Pfam" id="PF01643"/>
    </source>
</evidence>
<accession>A0AA35Z572</accession>
<evidence type="ECO:0000256" key="7">
    <source>
        <dbReference type="ARBA" id="ARBA00022832"/>
    </source>
</evidence>
<evidence type="ECO:0000256" key="8">
    <source>
        <dbReference type="ARBA" id="ARBA00022946"/>
    </source>
</evidence>
<comment type="function">
    <text evidence="11">Plays an essential role in chain termination during de novo fatty acid synthesis.</text>
</comment>
<comment type="similarity">
    <text evidence="2 11">Belongs to the acyl-ACP thioesterase family.</text>
</comment>
<dbReference type="InterPro" id="IPR029069">
    <property type="entry name" value="HotDog_dom_sf"/>
</dbReference>
<reference evidence="14" key="1">
    <citation type="submission" date="2023-04" db="EMBL/GenBank/DDBJ databases">
        <authorList>
            <person name="Vijverberg K."/>
            <person name="Xiong W."/>
            <person name="Schranz E."/>
        </authorList>
    </citation>
    <scope>NUCLEOTIDE SEQUENCE</scope>
</reference>
<dbReference type="EMBL" id="OX465081">
    <property type="protein sequence ID" value="CAI9285889.1"/>
    <property type="molecule type" value="Genomic_DNA"/>
</dbReference>
<dbReference type="Gene3D" id="3.10.129.10">
    <property type="entry name" value="Hotdog Thioesterase"/>
    <property type="match status" value="1"/>
</dbReference>
<keyword evidence="6 11" id="KW-0378">Hydrolase</keyword>
<dbReference type="PANTHER" id="PTHR31727">
    <property type="entry name" value="OLEOYL-ACYL CARRIER PROTEIN THIOESTERASE 1, CHLOROPLASTIC"/>
    <property type="match status" value="1"/>
</dbReference>
<dbReference type="Proteomes" id="UP001177003">
    <property type="component" value="Chromosome 5"/>
</dbReference>
<protein>
    <recommendedName>
        <fullName evidence="11">Acyl-[acyl-carrier-protein] hydrolase</fullName>
        <ecNumber evidence="11">3.1.2.-</ecNumber>
    </recommendedName>
</protein>
<organism evidence="14 15">
    <name type="scientific">Lactuca saligna</name>
    <name type="common">Willowleaf lettuce</name>
    <dbReference type="NCBI Taxonomy" id="75948"/>
    <lineage>
        <taxon>Eukaryota</taxon>
        <taxon>Viridiplantae</taxon>
        <taxon>Streptophyta</taxon>
        <taxon>Embryophyta</taxon>
        <taxon>Tracheophyta</taxon>
        <taxon>Spermatophyta</taxon>
        <taxon>Magnoliopsida</taxon>
        <taxon>eudicotyledons</taxon>
        <taxon>Gunneridae</taxon>
        <taxon>Pentapetalae</taxon>
        <taxon>asterids</taxon>
        <taxon>campanulids</taxon>
        <taxon>Asterales</taxon>
        <taxon>Asteraceae</taxon>
        <taxon>Cichorioideae</taxon>
        <taxon>Cichorieae</taxon>
        <taxon>Lactucinae</taxon>
        <taxon>Lactuca</taxon>
    </lineage>
</organism>
<dbReference type="Pfam" id="PF01643">
    <property type="entry name" value="Acyl-ACP_TE"/>
    <property type="match status" value="1"/>
</dbReference>
<dbReference type="SUPFAM" id="SSF54637">
    <property type="entry name" value="Thioesterase/thiol ester dehydrase-isomerase"/>
    <property type="match status" value="2"/>
</dbReference>
<evidence type="ECO:0000256" key="5">
    <source>
        <dbReference type="ARBA" id="ARBA00022640"/>
    </source>
</evidence>
<keyword evidence="8" id="KW-0809">Transit peptide</keyword>
<dbReference type="GO" id="GO:0000036">
    <property type="term" value="F:acyl carrier activity"/>
    <property type="evidence" value="ECO:0007669"/>
    <property type="project" value="TreeGrafter"/>
</dbReference>
<dbReference type="Pfam" id="PF20791">
    <property type="entry name" value="Acyl-ACP_TE_C"/>
    <property type="match status" value="1"/>
</dbReference>
<evidence type="ECO:0000256" key="11">
    <source>
        <dbReference type="RuleBase" id="RU363096"/>
    </source>
</evidence>
<name>A0AA35Z572_LACSI</name>
<evidence type="ECO:0000313" key="15">
    <source>
        <dbReference type="Proteomes" id="UP001177003"/>
    </source>
</evidence>
<keyword evidence="5 11" id="KW-0934">Plastid</keyword>
<sequence>MVLLQFRHKNLSAMTIMITIASIIMNSPYPHMISGKFGRTPGAMHKHQNIKLKRTSSLGLQFKAPTKVNATKVGAMDWSMVDPEKEGPNMVSDLVVERMIQDGLIFQEKFCIRIYEVGPDQKASVETLMNHLLETSINHMKKTGFIHDGLGSEEISMYNLTWVVAKIQMVVDRYPKWGDIVEINNWKAALGKNGVCCNLTFRDCKTGQILVRASSFWVIMNKKTRKLSRFPNEVRAKLEKFFVDKPPLVEQATRTWSRSEDNISEHICKGLKPRRSDLDINQHVNHVKYVGLILESVPKTIIEKYEIDSMTLDYYQEFTNDNILQSFTYILTNDNAKISNCDIIDCQHLLQFEIGGGNSNIMKGMTRWRLKQGKKQGL</sequence>
<evidence type="ECO:0000256" key="6">
    <source>
        <dbReference type="ARBA" id="ARBA00022801"/>
    </source>
</evidence>
<evidence type="ECO:0000256" key="2">
    <source>
        <dbReference type="ARBA" id="ARBA00006500"/>
    </source>
</evidence>
<feature type="domain" description="Acyl-ACP thioesterase N-terminal hotdog" evidence="12">
    <location>
        <begin position="104"/>
        <end position="237"/>
    </location>
</feature>
<keyword evidence="10 11" id="KW-0275">Fatty acid biosynthesis</keyword>
<keyword evidence="7 11" id="KW-0276">Fatty acid metabolism</keyword>
<evidence type="ECO:0000256" key="9">
    <source>
        <dbReference type="ARBA" id="ARBA00023098"/>
    </source>
</evidence>
<feature type="domain" description="Acyl-ACP thioesterase-like C-terminal" evidence="13">
    <location>
        <begin position="263"/>
        <end position="369"/>
    </location>
</feature>
<dbReference type="GO" id="GO:0016297">
    <property type="term" value="F:fatty acyl-[ACP] hydrolase activity"/>
    <property type="evidence" value="ECO:0007669"/>
    <property type="project" value="InterPro"/>
</dbReference>
<keyword evidence="9 11" id="KW-0443">Lipid metabolism</keyword>
<dbReference type="InterPro" id="IPR045023">
    <property type="entry name" value="FATA/B"/>
</dbReference>
<dbReference type="InterPro" id="IPR049427">
    <property type="entry name" value="Acyl-ACP_TE_C"/>
</dbReference>
<comment type="subcellular location">
    <subcellularLocation>
        <location evidence="1 11">Plastid</location>
        <location evidence="1 11">Chloroplast</location>
    </subcellularLocation>
</comment>
<gene>
    <name evidence="14" type="ORF">LSALG_LOCUS25341</name>
</gene>
<dbReference type="PANTHER" id="PTHR31727:SF13">
    <property type="entry name" value="ACYL-[ACYL-CARRIER-PROTEIN] HYDROLASE"/>
    <property type="match status" value="1"/>
</dbReference>
<evidence type="ECO:0000256" key="4">
    <source>
        <dbReference type="ARBA" id="ARBA00022528"/>
    </source>
</evidence>
<proteinExistence type="inferred from homology"/>
<dbReference type="CDD" id="cd00586">
    <property type="entry name" value="4HBT"/>
    <property type="match status" value="1"/>
</dbReference>
<evidence type="ECO:0000313" key="14">
    <source>
        <dbReference type="EMBL" id="CAI9285889.1"/>
    </source>
</evidence>
<evidence type="ECO:0000256" key="10">
    <source>
        <dbReference type="ARBA" id="ARBA00023160"/>
    </source>
</evidence>
<evidence type="ECO:0000256" key="1">
    <source>
        <dbReference type="ARBA" id="ARBA00004229"/>
    </source>
</evidence>
<keyword evidence="15" id="KW-1185">Reference proteome</keyword>
<dbReference type="AlphaFoldDB" id="A0AA35Z572"/>
<evidence type="ECO:0000256" key="3">
    <source>
        <dbReference type="ARBA" id="ARBA00022516"/>
    </source>
</evidence>
<keyword evidence="3 11" id="KW-0444">Lipid biosynthesis</keyword>
<dbReference type="InterPro" id="IPR002864">
    <property type="entry name" value="Acyl-ACP_thioesterase_NHD"/>
</dbReference>
<dbReference type="GO" id="GO:0009507">
    <property type="term" value="C:chloroplast"/>
    <property type="evidence" value="ECO:0007669"/>
    <property type="project" value="UniProtKB-SubCell"/>
</dbReference>
<evidence type="ECO:0000259" key="13">
    <source>
        <dbReference type="Pfam" id="PF20791"/>
    </source>
</evidence>
<dbReference type="EC" id="3.1.2.-" evidence="11"/>
<keyword evidence="4 11" id="KW-0150">Chloroplast</keyword>